<dbReference type="SMART" id="SM00900">
    <property type="entry name" value="FMN_bind"/>
    <property type="match status" value="1"/>
</dbReference>
<evidence type="ECO:0000256" key="6">
    <source>
        <dbReference type="HAMAP-Rule" id="MF_00479"/>
    </source>
</evidence>
<dbReference type="Proteomes" id="UP000095651">
    <property type="component" value="Unassembled WGS sequence"/>
</dbReference>
<comment type="similarity">
    <text evidence="6">Belongs to the RnfG family.</text>
</comment>
<evidence type="ECO:0000313" key="8">
    <source>
        <dbReference type="EMBL" id="CUO38084.1"/>
    </source>
</evidence>
<evidence type="ECO:0000256" key="5">
    <source>
        <dbReference type="ARBA" id="ARBA00022982"/>
    </source>
</evidence>
<evidence type="ECO:0000259" key="7">
    <source>
        <dbReference type="SMART" id="SM00900"/>
    </source>
</evidence>
<organism evidence="8 9">
    <name type="scientific">Hungatella hathewayi</name>
    <dbReference type="NCBI Taxonomy" id="154046"/>
    <lineage>
        <taxon>Bacteria</taxon>
        <taxon>Bacillati</taxon>
        <taxon>Bacillota</taxon>
        <taxon>Clostridia</taxon>
        <taxon>Lachnospirales</taxon>
        <taxon>Lachnospiraceae</taxon>
        <taxon>Hungatella</taxon>
    </lineage>
</organism>
<reference evidence="8 9" key="1">
    <citation type="submission" date="2015-09" db="EMBL/GenBank/DDBJ databases">
        <authorList>
            <consortium name="Pathogen Informatics"/>
        </authorList>
    </citation>
    <scope>NUCLEOTIDE SEQUENCE [LARGE SCALE GENOMIC DNA]</scope>
    <source>
        <strain evidence="8 9">2789STDY5608850</strain>
    </source>
</reference>
<evidence type="ECO:0000256" key="4">
    <source>
        <dbReference type="ARBA" id="ARBA00022643"/>
    </source>
</evidence>
<keyword evidence="6" id="KW-1278">Translocase</keyword>
<dbReference type="EMBL" id="CYZE01000006">
    <property type="protein sequence ID" value="CUO38084.1"/>
    <property type="molecule type" value="Genomic_DNA"/>
</dbReference>
<dbReference type="GO" id="GO:0022900">
    <property type="term" value="P:electron transport chain"/>
    <property type="evidence" value="ECO:0007669"/>
    <property type="project" value="UniProtKB-UniRule"/>
</dbReference>
<keyword evidence="5 6" id="KW-0249">Electron transport</keyword>
<dbReference type="InterPro" id="IPR010209">
    <property type="entry name" value="Ion_transpt_RnfG/RsxG"/>
</dbReference>
<keyword evidence="6" id="KW-1133">Transmembrane helix</keyword>
<keyword evidence="1 6" id="KW-0813">Transport</keyword>
<dbReference type="PANTHER" id="PTHR36118:SF1">
    <property type="entry name" value="ION-TRANSLOCATING OXIDOREDUCTASE COMPLEX SUBUNIT G"/>
    <property type="match status" value="1"/>
</dbReference>
<keyword evidence="6" id="KW-1003">Cell membrane</keyword>
<keyword evidence="2 6" id="KW-0597">Phosphoprotein</keyword>
<accession>A0A174EJN6</accession>
<dbReference type="GO" id="GO:0010181">
    <property type="term" value="F:FMN binding"/>
    <property type="evidence" value="ECO:0007669"/>
    <property type="project" value="InterPro"/>
</dbReference>
<dbReference type="EC" id="7.-.-.-" evidence="6"/>
<dbReference type="PIRSF" id="PIRSF006091">
    <property type="entry name" value="E_trnsport_RnfG"/>
    <property type="match status" value="1"/>
</dbReference>
<sequence length="206" mass="21811">MKKGGFMKDAWILFAITLISGLLLGAVYQITKVPIQLAEAKESLHKYQIAYPDAVDFVFDQAIQDQVAVSKETLKEQKPEYGNVAVSVALKAVDASGSVIGHIITASSDDSYGGTVKVSVGITNEGQITGVELLEISDTPGLGMKATEPAFKDQYKDKSVEEFTVTKTGSTSDSEINAISGATITSNAVTHAVDAALYFAANCIPQ</sequence>
<keyword evidence="3 6" id="KW-0285">Flavoprotein</keyword>
<feature type="modified residue" description="FMN phosphoryl threonine" evidence="6">
    <location>
        <position position="183"/>
    </location>
</feature>
<keyword evidence="6" id="KW-0812">Transmembrane</keyword>
<dbReference type="NCBIfam" id="TIGR01947">
    <property type="entry name" value="rnfG"/>
    <property type="match status" value="1"/>
</dbReference>
<dbReference type="GO" id="GO:0005886">
    <property type="term" value="C:plasma membrane"/>
    <property type="evidence" value="ECO:0007669"/>
    <property type="project" value="UniProtKB-SubCell"/>
</dbReference>
<evidence type="ECO:0000256" key="1">
    <source>
        <dbReference type="ARBA" id="ARBA00022448"/>
    </source>
</evidence>
<gene>
    <name evidence="6" type="primary">rnfG</name>
    <name evidence="8" type="ORF">ERS852407_02624</name>
</gene>
<dbReference type="InterPro" id="IPR007329">
    <property type="entry name" value="FMN-bd"/>
</dbReference>
<comment type="function">
    <text evidence="6">Part of a membrane-bound complex that couples electron transfer with translocation of ions across the membrane.</text>
</comment>
<dbReference type="RefSeq" id="WP_055655709.1">
    <property type="nucleotide sequence ID" value="NZ_CABIXC010000006.1"/>
</dbReference>
<keyword evidence="6" id="KW-0472">Membrane</keyword>
<proteinExistence type="inferred from homology"/>
<protein>
    <recommendedName>
        <fullName evidence="6">Ion-translocating oxidoreductase complex subunit G</fullName>
        <ecNumber evidence="6">7.-.-.-</ecNumber>
    </recommendedName>
    <alternativeName>
        <fullName evidence="6">Rnf electron transport complex subunit G</fullName>
    </alternativeName>
</protein>
<evidence type="ECO:0000256" key="3">
    <source>
        <dbReference type="ARBA" id="ARBA00022630"/>
    </source>
</evidence>
<dbReference type="Gene3D" id="3.90.1010.20">
    <property type="match status" value="1"/>
</dbReference>
<dbReference type="GO" id="GO:0009055">
    <property type="term" value="F:electron transfer activity"/>
    <property type="evidence" value="ECO:0007669"/>
    <property type="project" value="InterPro"/>
</dbReference>
<comment type="cofactor">
    <cofactor evidence="6">
        <name>FMN</name>
        <dbReference type="ChEBI" id="CHEBI:58210"/>
    </cofactor>
</comment>
<dbReference type="HAMAP" id="MF_00479">
    <property type="entry name" value="RsxG_RnfG"/>
    <property type="match status" value="1"/>
</dbReference>
<evidence type="ECO:0000313" key="9">
    <source>
        <dbReference type="Proteomes" id="UP000095651"/>
    </source>
</evidence>
<comment type="subunit">
    <text evidence="6">The complex is composed of six subunits: RnfA, RnfB, RnfC, RnfD, RnfE and RnfG.</text>
</comment>
<dbReference type="PANTHER" id="PTHR36118">
    <property type="entry name" value="ION-TRANSLOCATING OXIDOREDUCTASE COMPLEX SUBUNIT G"/>
    <property type="match status" value="1"/>
</dbReference>
<dbReference type="Pfam" id="PF04205">
    <property type="entry name" value="FMN_bind"/>
    <property type="match status" value="1"/>
</dbReference>
<comment type="subcellular location">
    <subcellularLocation>
        <location evidence="6">Cell membrane</location>
        <topology evidence="6">Single-pass membrane protein</topology>
    </subcellularLocation>
</comment>
<feature type="domain" description="FMN-binding" evidence="7">
    <location>
        <begin position="111"/>
        <end position="200"/>
    </location>
</feature>
<evidence type="ECO:0000256" key="2">
    <source>
        <dbReference type="ARBA" id="ARBA00022553"/>
    </source>
</evidence>
<keyword evidence="4 6" id="KW-0288">FMN</keyword>
<dbReference type="AlphaFoldDB" id="A0A174EJN6"/>
<name>A0A174EJN6_9FIRM</name>